<organism evidence="1 2">
    <name type="scientific">Streblomastix strix</name>
    <dbReference type="NCBI Taxonomy" id="222440"/>
    <lineage>
        <taxon>Eukaryota</taxon>
        <taxon>Metamonada</taxon>
        <taxon>Preaxostyla</taxon>
        <taxon>Oxymonadida</taxon>
        <taxon>Streblomastigidae</taxon>
        <taxon>Streblomastix</taxon>
    </lineage>
</organism>
<reference evidence="1 2" key="1">
    <citation type="submission" date="2019-03" db="EMBL/GenBank/DDBJ databases">
        <title>Single cell metagenomics reveals metabolic interactions within the superorganism composed of flagellate Streblomastix strix and complex community of Bacteroidetes bacteria on its surface.</title>
        <authorList>
            <person name="Treitli S.C."/>
            <person name="Kolisko M."/>
            <person name="Husnik F."/>
            <person name="Keeling P."/>
            <person name="Hampl V."/>
        </authorList>
    </citation>
    <scope>NUCLEOTIDE SEQUENCE [LARGE SCALE GENOMIC DNA]</scope>
    <source>
        <strain evidence="1">ST1C</strain>
    </source>
</reference>
<comment type="caution">
    <text evidence="1">The sequence shown here is derived from an EMBL/GenBank/DDBJ whole genome shotgun (WGS) entry which is preliminary data.</text>
</comment>
<gene>
    <name evidence="1" type="ORF">EZS28_051525</name>
</gene>
<evidence type="ECO:0000313" key="2">
    <source>
        <dbReference type="Proteomes" id="UP000324800"/>
    </source>
</evidence>
<sequence>DLETLAKRVNEKFGDSSQGIATLVPQAIASTIKSASGIHSFYYDIRTDDFLDKWLEQLFEEVKQVKKDNKYKDETILQCFKVPIIELNSAKFDISLVFKNLKSKDWTISKYLESNTFIKQIIVKNYSSSIQLRFVDFKTYSVQNKFEDTVRDFAGNGGIHKKDRFLHEFINTKNFMNELNKNELFSIDTSNNQLKNKKLNEFKYKEYLFEPAKYKKRQDYLKYFNILDSRILIEPIDFMINLMFKYEIDMLANQSVAQSSNAIKYSMAYIVFDTNGNYNSECADKSIEITQCYW</sequence>
<evidence type="ECO:0000313" key="1">
    <source>
        <dbReference type="EMBL" id="KAA6352948.1"/>
    </source>
</evidence>
<proteinExistence type="predicted"/>
<protein>
    <submittedName>
        <fullName evidence="1">Uncharacterized protein</fullName>
    </submittedName>
</protein>
<accession>A0A5J4T4C1</accession>
<dbReference type="EMBL" id="SNRW01039027">
    <property type="protein sequence ID" value="KAA6352948.1"/>
    <property type="molecule type" value="Genomic_DNA"/>
</dbReference>
<dbReference type="Proteomes" id="UP000324800">
    <property type="component" value="Unassembled WGS sequence"/>
</dbReference>
<name>A0A5J4T4C1_9EUKA</name>
<dbReference type="AlphaFoldDB" id="A0A5J4T4C1"/>
<feature type="non-terminal residue" evidence="1">
    <location>
        <position position="1"/>
    </location>
</feature>